<organism evidence="2 3">
    <name type="scientific">Dendrobium thyrsiflorum</name>
    <name type="common">Pinecone-like raceme dendrobium</name>
    <name type="synonym">Orchid</name>
    <dbReference type="NCBI Taxonomy" id="117978"/>
    <lineage>
        <taxon>Eukaryota</taxon>
        <taxon>Viridiplantae</taxon>
        <taxon>Streptophyta</taxon>
        <taxon>Embryophyta</taxon>
        <taxon>Tracheophyta</taxon>
        <taxon>Spermatophyta</taxon>
        <taxon>Magnoliopsida</taxon>
        <taxon>Liliopsida</taxon>
        <taxon>Asparagales</taxon>
        <taxon>Orchidaceae</taxon>
        <taxon>Epidendroideae</taxon>
        <taxon>Malaxideae</taxon>
        <taxon>Dendrobiinae</taxon>
        <taxon>Dendrobium</taxon>
    </lineage>
</organism>
<gene>
    <name evidence="2" type="ORF">M5K25_011947</name>
</gene>
<evidence type="ECO:0000256" key="1">
    <source>
        <dbReference type="SAM" id="SignalP"/>
    </source>
</evidence>
<accession>A0ABD0VB05</accession>
<dbReference type="InterPro" id="IPR049306">
    <property type="entry name" value="GLV1-2"/>
</dbReference>
<name>A0ABD0VB05_DENTH</name>
<reference evidence="2 3" key="1">
    <citation type="journal article" date="2024" name="Plant Biotechnol. J.">
        <title>Dendrobium thyrsiflorum genome and its molecular insights into genes involved in important horticultural traits.</title>
        <authorList>
            <person name="Chen B."/>
            <person name="Wang J.Y."/>
            <person name="Zheng P.J."/>
            <person name="Li K.L."/>
            <person name="Liang Y.M."/>
            <person name="Chen X.F."/>
            <person name="Zhang C."/>
            <person name="Zhao X."/>
            <person name="He X."/>
            <person name="Zhang G.Q."/>
            <person name="Liu Z.J."/>
            <person name="Xu Q."/>
        </authorList>
    </citation>
    <scope>NUCLEOTIDE SEQUENCE [LARGE SCALE GENOMIC DNA]</scope>
    <source>
        <strain evidence="2">GZMU011</strain>
    </source>
</reference>
<protein>
    <submittedName>
        <fullName evidence="2">Uncharacterized protein</fullName>
    </submittedName>
</protein>
<dbReference type="Proteomes" id="UP001552299">
    <property type="component" value="Unassembled WGS sequence"/>
</dbReference>
<evidence type="ECO:0000313" key="2">
    <source>
        <dbReference type="EMBL" id="KAL0919826.1"/>
    </source>
</evidence>
<evidence type="ECO:0000313" key="3">
    <source>
        <dbReference type="Proteomes" id="UP001552299"/>
    </source>
</evidence>
<dbReference type="Pfam" id="PF21529">
    <property type="entry name" value="GLV1-2"/>
    <property type="match status" value="1"/>
</dbReference>
<feature type="chain" id="PRO_5044841427" evidence="1">
    <location>
        <begin position="23"/>
        <end position="68"/>
    </location>
</feature>
<dbReference type="AlphaFoldDB" id="A0ABD0VB05"/>
<proteinExistence type="predicted"/>
<keyword evidence="1" id="KW-0732">Signal</keyword>
<dbReference type="EMBL" id="JANQDX010000009">
    <property type="protein sequence ID" value="KAL0919826.1"/>
    <property type="molecule type" value="Genomic_DNA"/>
</dbReference>
<feature type="signal peptide" evidence="1">
    <location>
        <begin position="1"/>
        <end position="22"/>
    </location>
</feature>
<comment type="caution">
    <text evidence="2">The sequence shown here is derived from an EMBL/GenBank/DDBJ whole genome shotgun (WGS) entry which is preliminary data.</text>
</comment>
<sequence>MNWPWRTLFLAVLLLFLISAKAGRIREEPLVLTEQGGRSLEEDEAFHNLESLNNMDYSPPAKKKPIHN</sequence>
<keyword evidence="3" id="KW-1185">Reference proteome</keyword>